<dbReference type="AlphaFoldDB" id="A0A157RMC3"/>
<evidence type="ECO:0000313" key="2">
    <source>
        <dbReference type="Proteomes" id="UP000077037"/>
    </source>
</evidence>
<organism evidence="1 2">
    <name type="scientific">Bordetella ansorpii</name>
    <dbReference type="NCBI Taxonomy" id="288768"/>
    <lineage>
        <taxon>Bacteria</taxon>
        <taxon>Pseudomonadati</taxon>
        <taxon>Pseudomonadota</taxon>
        <taxon>Betaproteobacteria</taxon>
        <taxon>Burkholderiales</taxon>
        <taxon>Alcaligenaceae</taxon>
        <taxon>Bordetella</taxon>
    </lineage>
</organism>
<dbReference type="RefSeq" id="WP_066420944.1">
    <property type="nucleotide sequence ID" value="NZ_FKBS01000029.1"/>
</dbReference>
<gene>
    <name evidence="1" type="ORF">SAMEA1982600_05203</name>
</gene>
<name>A0A157RMC3_9BORD</name>
<protein>
    <submittedName>
        <fullName evidence="1">Uncharacterized protein</fullName>
    </submittedName>
</protein>
<proteinExistence type="predicted"/>
<accession>A0A157RMC3</accession>
<dbReference type="OrthoDB" id="8780302at2"/>
<evidence type="ECO:0000313" key="1">
    <source>
        <dbReference type="EMBL" id="SAI59016.1"/>
    </source>
</evidence>
<dbReference type="EMBL" id="FKBS01000029">
    <property type="protein sequence ID" value="SAI59016.1"/>
    <property type="molecule type" value="Genomic_DNA"/>
</dbReference>
<reference evidence="1 2" key="1">
    <citation type="submission" date="2016-03" db="EMBL/GenBank/DDBJ databases">
        <authorList>
            <consortium name="Pathogen Informatics"/>
        </authorList>
    </citation>
    <scope>NUCLEOTIDE SEQUENCE [LARGE SCALE GENOMIC DNA]</scope>
    <source>
        <strain evidence="1 2">NCTC13364</strain>
    </source>
</reference>
<sequence>MQPNQALDVRPTPVFAPVPRRLVSSAQIAACATYREVVRLAWRCRARPGLTQAMLAAACDLHAQHVSSYLHEDEMFPNGSRRLELPPSRIAAFEQVVGNHAVTQWLVRQACLTLVEQMLAERSVPDVRQAA</sequence>
<dbReference type="Proteomes" id="UP000077037">
    <property type="component" value="Unassembled WGS sequence"/>
</dbReference>